<gene>
    <name evidence="2" type="ORF">B9Z19DRAFT_100449</name>
</gene>
<dbReference type="EMBL" id="NESQ01000128">
    <property type="protein sequence ID" value="PUU78155.1"/>
    <property type="molecule type" value="Genomic_DNA"/>
</dbReference>
<dbReference type="AlphaFoldDB" id="A0A2T6ZRN4"/>
<name>A0A2T6ZRN4_TUBBO</name>
<keyword evidence="3" id="KW-1185">Reference proteome</keyword>
<evidence type="ECO:0000313" key="3">
    <source>
        <dbReference type="Proteomes" id="UP000244722"/>
    </source>
</evidence>
<reference evidence="2 3" key="1">
    <citation type="submission" date="2017-04" db="EMBL/GenBank/DDBJ databases">
        <title>Draft genome sequence of Tuber borchii Vittad., a whitish edible truffle.</title>
        <authorList>
            <consortium name="DOE Joint Genome Institute"/>
            <person name="Murat C."/>
            <person name="Kuo A."/>
            <person name="Barry K.W."/>
            <person name="Clum A."/>
            <person name="Dockter R.B."/>
            <person name="Fauchery L."/>
            <person name="Iotti M."/>
            <person name="Kohler A."/>
            <person name="Labutti K."/>
            <person name="Lindquist E.A."/>
            <person name="Lipzen A."/>
            <person name="Ohm R.A."/>
            <person name="Wang M."/>
            <person name="Grigoriev I.V."/>
            <person name="Zambonelli A."/>
            <person name="Martin F.M."/>
        </authorList>
    </citation>
    <scope>NUCLEOTIDE SEQUENCE [LARGE SCALE GENOMIC DNA]</scope>
    <source>
        <strain evidence="2 3">Tbo3840</strain>
    </source>
</reference>
<accession>A0A2T6ZRN4</accession>
<evidence type="ECO:0000313" key="2">
    <source>
        <dbReference type="EMBL" id="PUU78155.1"/>
    </source>
</evidence>
<sequence>MDGGTGDMGLGWWWWWERTGLDHSNGARLQQASNRSALGEKAGIAGRIGRLPKSTNDKLVLVPCARHDAHEAFFFFFPPPFLSLLFSFPQSFQTWRDTPKAKKKKKKKRHAEARKVAEYRENREKREKKEKKNRHHLASRGFLLQQIKREGDTPLFPHRLSLFTRTLSFVSLSVSLRVHPSPPCCISLFLPRAPDFSAPRQSLSIYPVCPLFFFSSASRCWFAPFA</sequence>
<feature type="compositionally biased region" description="Basic and acidic residues" evidence="1">
    <location>
        <begin position="113"/>
        <end position="127"/>
    </location>
</feature>
<evidence type="ECO:0000256" key="1">
    <source>
        <dbReference type="SAM" id="MobiDB-lite"/>
    </source>
</evidence>
<organism evidence="2 3">
    <name type="scientific">Tuber borchii</name>
    <name type="common">White truffle</name>
    <dbReference type="NCBI Taxonomy" id="42251"/>
    <lineage>
        <taxon>Eukaryota</taxon>
        <taxon>Fungi</taxon>
        <taxon>Dikarya</taxon>
        <taxon>Ascomycota</taxon>
        <taxon>Pezizomycotina</taxon>
        <taxon>Pezizomycetes</taxon>
        <taxon>Pezizales</taxon>
        <taxon>Tuberaceae</taxon>
        <taxon>Tuber</taxon>
    </lineage>
</organism>
<dbReference type="Proteomes" id="UP000244722">
    <property type="component" value="Unassembled WGS sequence"/>
</dbReference>
<feature type="compositionally biased region" description="Basic residues" evidence="1">
    <location>
        <begin position="101"/>
        <end position="112"/>
    </location>
</feature>
<protein>
    <submittedName>
        <fullName evidence="2">Uncharacterized protein</fullName>
    </submittedName>
</protein>
<proteinExistence type="predicted"/>
<comment type="caution">
    <text evidence="2">The sequence shown here is derived from an EMBL/GenBank/DDBJ whole genome shotgun (WGS) entry which is preliminary data.</text>
</comment>
<feature type="region of interest" description="Disordered" evidence="1">
    <location>
        <begin position="97"/>
        <end position="136"/>
    </location>
</feature>